<keyword evidence="5" id="KW-1185">Reference proteome</keyword>
<evidence type="ECO:0000256" key="1">
    <source>
        <dbReference type="ARBA" id="ARBA00010515"/>
    </source>
</evidence>
<dbReference type="EMBL" id="CP122537">
    <property type="protein sequence ID" value="WGH78865.1"/>
    <property type="molecule type" value="Genomic_DNA"/>
</dbReference>
<organism evidence="4 5">
    <name type="scientific">Jannaschia ovalis</name>
    <dbReference type="NCBI Taxonomy" id="3038773"/>
    <lineage>
        <taxon>Bacteria</taxon>
        <taxon>Pseudomonadati</taxon>
        <taxon>Pseudomonadota</taxon>
        <taxon>Alphaproteobacteria</taxon>
        <taxon>Rhodobacterales</taxon>
        <taxon>Roseobacteraceae</taxon>
        <taxon>Jannaschia</taxon>
    </lineage>
</organism>
<dbReference type="Pfam" id="PF07859">
    <property type="entry name" value="Abhydrolase_3"/>
    <property type="match status" value="1"/>
</dbReference>
<dbReference type="PANTHER" id="PTHR48081">
    <property type="entry name" value="AB HYDROLASE SUPERFAMILY PROTEIN C4A8.06C"/>
    <property type="match status" value="1"/>
</dbReference>
<dbReference type="InterPro" id="IPR013094">
    <property type="entry name" value="AB_hydrolase_3"/>
</dbReference>
<dbReference type="RefSeq" id="WP_279965616.1">
    <property type="nucleotide sequence ID" value="NZ_CP122537.1"/>
</dbReference>
<dbReference type="InterPro" id="IPR050300">
    <property type="entry name" value="GDXG_lipolytic_enzyme"/>
</dbReference>
<evidence type="ECO:0000256" key="2">
    <source>
        <dbReference type="ARBA" id="ARBA00022801"/>
    </source>
</evidence>
<dbReference type="PANTHER" id="PTHR48081:SF30">
    <property type="entry name" value="ACETYL-HYDROLASE LIPR-RELATED"/>
    <property type="match status" value="1"/>
</dbReference>
<evidence type="ECO:0000259" key="3">
    <source>
        <dbReference type="Pfam" id="PF07859"/>
    </source>
</evidence>
<dbReference type="GO" id="GO:0016787">
    <property type="term" value="F:hydrolase activity"/>
    <property type="evidence" value="ECO:0007669"/>
    <property type="project" value="UniProtKB-KW"/>
</dbReference>
<gene>
    <name evidence="4" type="ORF">P8627_00980</name>
</gene>
<protein>
    <submittedName>
        <fullName evidence="4">Alpha/beta hydrolase fold domain-containing protein</fullName>
    </submittedName>
</protein>
<keyword evidence="2 4" id="KW-0378">Hydrolase</keyword>
<sequence length="289" mass="30680">MSGGSWRDRALVLSARYGARPFLALPLPWTVQRLGMTLAAPRPLRAPGIHEAQARIAGLPCLTVAPEKPAGTLVWLHGGAFVIGSPRNYRSLAHGLAARTGYRVILPDYRLAPEHPFPAGLEDCVAVLRAVAADGPFALGGDSAGGTLALAALGLLLPEGVRPTHLVLASPACDLRPDRAAPPDCDEMLLPQRLLRRAARDYLAGADPTDPRASPIRARFAGAPPVLIQAARGEYLERDADAIAARLREFGAPVRVEKEAGVPHVWQLAVGRTPKADRAVDAMAAFLRT</sequence>
<reference evidence="4 5" key="1">
    <citation type="submission" date="2023-04" db="EMBL/GenBank/DDBJ databases">
        <title>Jannaschia ovalis sp. nov., a marine bacterium isolated from sea tidal flat.</title>
        <authorList>
            <person name="Kwon D.Y."/>
            <person name="Kim J.-J."/>
        </authorList>
    </citation>
    <scope>NUCLEOTIDE SEQUENCE [LARGE SCALE GENOMIC DNA]</scope>
    <source>
        <strain evidence="4 5">GRR-S6-38</strain>
    </source>
</reference>
<dbReference type="InterPro" id="IPR029058">
    <property type="entry name" value="AB_hydrolase_fold"/>
</dbReference>
<comment type="similarity">
    <text evidence="1">Belongs to the 'GDXG' lipolytic enzyme family.</text>
</comment>
<name>A0ABY8LC11_9RHOB</name>
<dbReference type="Gene3D" id="3.40.50.1820">
    <property type="entry name" value="alpha/beta hydrolase"/>
    <property type="match status" value="1"/>
</dbReference>
<accession>A0ABY8LC11</accession>
<feature type="domain" description="Alpha/beta hydrolase fold-3" evidence="3">
    <location>
        <begin position="73"/>
        <end position="267"/>
    </location>
</feature>
<evidence type="ECO:0000313" key="4">
    <source>
        <dbReference type="EMBL" id="WGH78865.1"/>
    </source>
</evidence>
<dbReference type="SUPFAM" id="SSF53474">
    <property type="entry name" value="alpha/beta-Hydrolases"/>
    <property type="match status" value="1"/>
</dbReference>
<proteinExistence type="inferred from homology"/>
<dbReference type="Proteomes" id="UP001243420">
    <property type="component" value="Chromosome"/>
</dbReference>
<evidence type="ECO:0000313" key="5">
    <source>
        <dbReference type="Proteomes" id="UP001243420"/>
    </source>
</evidence>